<sequence>MKARLSEDGTKLVTTYELSPFNFDRRGVLKPWTLSQLIAYSGPEQSDVFYIPGHLETVASFLRYQEFYLHPELYTHVKFNSAVQVASGVGYVGKTSWICKGDVRLATTQGVLCHFNLQLVNVDMSTRQPTDLPQNLRRKGEGPRPTFSLSMPSSQQAMYSHTFRVEDNDVDANDHTRQSAFIRLCYDTAAFGTKAGRYKSLSGDVLIYPVKKIAMLFQKEAFLGDMLVVQSWELPSKPASLLFQVKRGEDDIVRCLFQLYEQDRAKL</sequence>
<proteinExistence type="predicted"/>
<evidence type="ECO:0000313" key="2">
    <source>
        <dbReference type="Proteomes" id="UP000515135"/>
    </source>
</evidence>
<feature type="region of interest" description="Disordered" evidence="1">
    <location>
        <begin position="130"/>
        <end position="151"/>
    </location>
</feature>
<name>A0A6P4ZY31_BRABE</name>
<dbReference type="InterPro" id="IPR029069">
    <property type="entry name" value="HotDog_dom_sf"/>
</dbReference>
<evidence type="ECO:0000256" key="1">
    <source>
        <dbReference type="SAM" id="MobiDB-lite"/>
    </source>
</evidence>
<dbReference type="PANTHER" id="PTHR34487">
    <property type="entry name" value="ACYL-ACP THIOESTERASE"/>
    <property type="match status" value="1"/>
</dbReference>
<dbReference type="Proteomes" id="UP000515135">
    <property type="component" value="Unplaced"/>
</dbReference>
<evidence type="ECO:0000313" key="3">
    <source>
        <dbReference type="RefSeq" id="XP_019634486.1"/>
    </source>
</evidence>
<dbReference type="RefSeq" id="XP_019634486.1">
    <property type="nucleotide sequence ID" value="XM_019778927.1"/>
</dbReference>
<dbReference type="SUPFAM" id="SSF54637">
    <property type="entry name" value="Thioesterase/thiol ester dehydrase-isomerase"/>
    <property type="match status" value="2"/>
</dbReference>
<dbReference type="PANTHER" id="PTHR34487:SF1">
    <property type="entry name" value="ACYL-ACP THIOESTERASE"/>
    <property type="match status" value="1"/>
</dbReference>
<dbReference type="AlphaFoldDB" id="A0A6P4ZY31"/>
<reference evidence="3" key="1">
    <citation type="submission" date="2025-08" db="UniProtKB">
        <authorList>
            <consortium name="RefSeq"/>
        </authorList>
    </citation>
    <scope>IDENTIFICATION</scope>
    <source>
        <tissue evidence="3">Gonad</tissue>
    </source>
</reference>
<dbReference type="Gene3D" id="3.10.129.10">
    <property type="entry name" value="Hotdog Thioesterase"/>
    <property type="match status" value="1"/>
</dbReference>
<dbReference type="GeneID" id="109477590"/>
<keyword evidence="2" id="KW-1185">Reference proteome</keyword>
<dbReference type="OrthoDB" id="5975054at2759"/>
<protein>
    <submittedName>
        <fullName evidence="3">Uncharacterized protein LOC109477590</fullName>
    </submittedName>
</protein>
<accession>A0A6P4ZY31</accession>
<dbReference type="KEGG" id="bbel:109477590"/>
<organism evidence="2 3">
    <name type="scientific">Branchiostoma belcheri</name>
    <name type="common">Amphioxus</name>
    <dbReference type="NCBI Taxonomy" id="7741"/>
    <lineage>
        <taxon>Eukaryota</taxon>
        <taxon>Metazoa</taxon>
        <taxon>Chordata</taxon>
        <taxon>Cephalochordata</taxon>
        <taxon>Leptocardii</taxon>
        <taxon>Amphioxiformes</taxon>
        <taxon>Branchiostomatidae</taxon>
        <taxon>Branchiostoma</taxon>
    </lineage>
</organism>
<gene>
    <name evidence="3" type="primary">LOC109477590</name>
</gene>